<reference evidence="2" key="1">
    <citation type="submission" date="2023-11" db="EMBL/GenBank/DDBJ databases">
        <title>Genome assemblies of two species of porcelain crab, Petrolisthes cinctipes and Petrolisthes manimaculis (Anomura: Porcellanidae).</title>
        <authorList>
            <person name="Angst P."/>
        </authorList>
    </citation>
    <scope>NUCLEOTIDE SEQUENCE</scope>
    <source>
        <strain evidence="2">PB745_02</strain>
        <tissue evidence="2">Gill</tissue>
    </source>
</reference>
<proteinExistence type="predicted"/>
<evidence type="ECO:0000313" key="3">
    <source>
        <dbReference type="Proteomes" id="UP001292094"/>
    </source>
</evidence>
<sequence>MQGYQRLNSKPHDPSLMGRLAAGSGLCIKGPNSGIECMLIIMITRLVQVIPCLAWWVEELARPAQFISTLPVSLYFFQFISTLPVYLHSSSLSPPFQSPSTSSSLSPLFQSPSTSSKLSPPFQSPSSHSRDVRGHGRPR</sequence>
<evidence type="ECO:0000256" key="1">
    <source>
        <dbReference type="SAM" id="MobiDB-lite"/>
    </source>
</evidence>
<dbReference type="AlphaFoldDB" id="A0AAE1TNF0"/>
<feature type="compositionally biased region" description="Basic and acidic residues" evidence="1">
    <location>
        <begin position="128"/>
        <end position="139"/>
    </location>
</feature>
<organism evidence="2 3">
    <name type="scientific">Petrolisthes manimaculis</name>
    <dbReference type="NCBI Taxonomy" id="1843537"/>
    <lineage>
        <taxon>Eukaryota</taxon>
        <taxon>Metazoa</taxon>
        <taxon>Ecdysozoa</taxon>
        <taxon>Arthropoda</taxon>
        <taxon>Crustacea</taxon>
        <taxon>Multicrustacea</taxon>
        <taxon>Malacostraca</taxon>
        <taxon>Eumalacostraca</taxon>
        <taxon>Eucarida</taxon>
        <taxon>Decapoda</taxon>
        <taxon>Pleocyemata</taxon>
        <taxon>Anomura</taxon>
        <taxon>Galatheoidea</taxon>
        <taxon>Porcellanidae</taxon>
        <taxon>Petrolisthes</taxon>
    </lineage>
</organism>
<dbReference type="Proteomes" id="UP001292094">
    <property type="component" value="Unassembled WGS sequence"/>
</dbReference>
<comment type="caution">
    <text evidence="2">The sequence shown here is derived from an EMBL/GenBank/DDBJ whole genome shotgun (WGS) entry which is preliminary data.</text>
</comment>
<dbReference type="EMBL" id="JAWZYT010005733">
    <property type="protein sequence ID" value="KAK4289760.1"/>
    <property type="molecule type" value="Genomic_DNA"/>
</dbReference>
<accession>A0AAE1TNF0</accession>
<name>A0AAE1TNF0_9EUCA</name>
<keyword evidence="3" id="KW-1185">Reference proteome</keyword>
<evidence type="ECO:0000313" key="2">
    <source>
        <dbReference type="EMBL" id="KAK4289760.1"/>
    </source>
</evidence>
<feature type="compositionally biased region" description="Low complexity" evidence="1">
    <location>
        <begin position="90"/>
        <end position="116"/>
    </location>
</feature>
<feature type="region of interest" description="Disordered" evidence="1">
    <location>
        <begin position="90"/>
        <end position="139"/>
    </location>
</feature>
<gene>
    <name evidence="2" type="ORF">Pmani_037288</name>
</gene>
<protein>
    <submittedName>
        <fullName evidence="2">Uncharacterized protein</fullName>
    </submittedName>
</protein>